<dbReference type="InterPro" id="IPR009045">
    <property type="entry name" value="Zn_M74/Hedgehog-like"/>
</dbReference>
<evidence type="ECO:0000313" key="4">
    <source>
        <dbReference type="EMBL" id="GGX67789.1"/>
    </source>
</evidence>
<reference evidence="4 5" key="1">
    <citation type="journal article" date="2014" name="Int. J. Syst. Evol. Microbiol.">
        <title>Complete genome sequence of Corynebacterium casei LMG S-19264T (=DSM 44701T), isolated from a smear-ripened cheese.</title>
        <authorList>
            <consortium name="US DOE Joint Genome Institute (JGI-PGF)"/>
            <person name="Walter F."/>
            <person name="Albersmeier A."/>
            <person name="Kalinowski J."/>
            <person name="Ruckert C."/>
        </authorList>
    </citation>
    <scope>NUCLEOTIDE SEQUENCE [LARGE SCALE GENOMIC DNA]</scope>
    <source>
        <strain evidence="4 5">KCTC 23968</strain>
    </source>
</reference>
<dbReference type="RefSeq" id="WP_189584305.1">
    <property type="nucleotide sequence ID" value="NZ_BMYV01000002.1"/>
</dbReference>
<evidence type="ECO:0000313" key="5">
    <source>
        <dbReference type="Proteomes" id="UP000600865"/>
    </source>
</evidence>
<feature type="signal peptide" evidence="2">
    <location>
        <begin position="1"/>
        <end position="25"/>
    </location>
</feature>
<dbReference type="SUPFAM" id="SSF55166">
    <property type="entry name" value="Hedgehog/DD-peptidase"/>
    <property type="match status" value="1"/>
</dbReference>
<feature type="coiled-coil region" evidence="1">
    <location>
        <begin position="161"/>
        <end position="188"/>
    </location>
</feature>
<accession>A0A918KMW2</accession>
<name>A0A918KMW2_9PROT</name>
<evidence type="ECO:0000259" key="3">
    <source>
        <dbReference type="Pfam" id="PF08291"/>
    </source>
</evidence>
<dbReference type="EMBL" id="BMYV01000002">
    <property type="protein sequence ID" value="GGX67789.1"/>
    <property type="molecule type" value="Genomic_DNA"/>
</dbReference>
<proteinExistence type="predicted"/>
<dbReference type="PROSITE" id="PS51257">
    <property type="entry name" value="PROKAR_LIPOPROTEIN"/>
    <property type="match status" value="1"/>
</dbReference>
<keyword evidence="1" id="KW-0175">Coiled coil</keyword>
<evidence type="ECO:0000256" key="1">
    <source>
        <dbReference type="SAM" id="Coils"/>
    </source>
</evidence>
<protein>
    <recommendedName>
        <fullName evidence="3">Peptidase M15A C-terminal domain-containing protein</fullName>
    </recommendedName>
</protein>
<organism evidence="4 5">
    <name type="scientific">Litorimonas cladophorae</name>
    <dbReference type="NCBI Taxonomy" id="1220491"/>
    <lineage>
        <taxon>Bacteria</taxon>
        <taxon>Pseudomonadati</taxon>
        <taxon>Pseudomonadota</taxon>
        <taxon>Alphaproteobacteria</taxon>
        <taxon>Maricaulales</taxon>
        <taxon>Robiginitomaculaceae</taxon>
    </lineage>
</organism>
<dbReference type="AlphaFoldDB" id="A0A918KMW2"/>
<dbReference type="Proteomes" id="UP000600865">
    <property type="component" value="Unassembled WGS sequence"/>
</dbReference>
<feature type="domain" description="Peptidase M15A C-terminal" evidence="3">
    <location>
        <begin position="171"/>
        <end position="226"/>
    </location>
</feature>
<evidence type="ECO:0000256" key="2">
    <source>
        <dbReference type="SAM" id="SignalP"/>
    </source>
</evidence>
<comment type="caution">
    <text evidence="4">The sequence shown here is derived from an EMBL/GenBank/DDBJ whole genome shotgun (WGS) entry which is preliminary data.</text>
</comment>
<dbReference type="InterPro" id="IPR013230">
    <property type="entry name" value="Peptidase_M15A_C"/>
</dbReference>
<dbReference type="Pfam" id="PF08291">
    <property type="entry name" value="Peptidase_M15_3"/>
    <property type="match status" value="1"/>
</dbReference>
<keyword evidence="5" id="KW-1185">Reference proteome</keyword>
<feature type="chain" id="PRO_5037219112" description="Peptidase M15A C-terminal domain-containing protein" evidence="2">
    <location>
        <begin position="26"/>
        <end position="293"/>
    </location>
</feature>
<dbReference type="Gene3D" id="3.30.1380.10">
    <property type="match status" value="1"/>
</dbReference>
<keyword evidence="2" id="KW-0732">Signal</keyword>
<gene>
    <name evidence="4" type="ORF">GCM10011309_16830</name>
</gene>
<sequence length="293" mass="32686">MKYFTRMICALGLSSACLVPSASFAQILLNGEEMPDSIWHYSVLPGETVNISAEATDLAYVDGQLIGENWVAPMTSGVHSLTIKNSEDMETAEITLFVLTPSSEISSKGYIGKYRIGKYPRNTPQGFIRLDKKDVSLPVSPNFKVGQFLCKQQPKVWPKYLLVSSDNLERLETLLEDLNEKRDTQADTLFVMSGYRTPFYNSAIGSAKFSRHMYGDAADVYVDTKPHNGTMDDLNRDGKITKADADFLYDYAQDLFDAEQLIEGGLGSYKANAVHGPFVHIDARGRPARWGRR</sequence>